<keyword evidence="1 6" id="KW-0813">Transport</keyword>
<feature type="binding site" evidence="6">
    <location>
        <position position="337"/>
    </location>
    <ligand>
        <name>Zn(2+)</name>
        <dbReference type="ChEBI" id="CHEBI:29105"/>
    </ligand>
</feature>
<dbReference type="EMBL" id="BBIO01000003">
    <property type="protein sequence ID" value="GAK44351.1"/>
    <property type="molecule type" value="Genomic_DNA"/>
</dbReference>
<gene>
    <name evidence="6" type="primary">dabA</name>
    <name evidence="7" type="ORF">M2A_0850</name>
</gene>
<reference evidence="7 8" key="1">
    <citation type="submission" date="2014-07" db="EMBL/GenBank/DDBJ databases">
        <title>Tepidicaulis marinum gen. nov., sp. nov., a novel marine bacterium denitrifying nitrate to nitrous oxide strictly under microaerobic conditions.</title>
        <authorList>
            <person name="Takeuchi M."/>
            <person name="Yamagishi T."/>
            <person name="Kamagata Y."/>
            <person name="Oshima K."/>
            <person name="Hattori M."/>
            <person name="Katayama T."/>
            <person name="Hanada S."/>
            <person name="Tamaki H."/>
            <person name="Marumo K."/>
            <person name="Maeda H."/>
            <person name="Nedachi M."/>
            <person name="Iwasaki W."/>
            <person name="Suwa Y."/>
            <person name="Sakata S."/>
        </authorList>
    </citation>
    <scope>NUCLEOTIDE SEQUENCE [LARGE SCALE GENOMIC DNA]</scope>
    <source>
        <strain evidence="7 8">MA2</strain>
    </source>
</reference>
<dbReference type="AlphaFoldDB" id="A0A081B8I3"/>
<dbReference type="Proteomes" id="UP000028702">
    <property type="component" value="Unassembled WGS sequence"/>
</dbReference>
<evidence type="ECO:0000256" key="1">
    <source>
        <dbReference type="ARBA" id="ARBA00022448"/>
    </source>
</evidence>
<dbReference type="PANTHER" id="PTHR38344">
    <property type="entry name" value="UPF0753 PROTEIN AQ_863"/>
    <property type="match status" value="1"/>
</dbReference>
<organism evidence="7 8">
    <name type="scientific">Tepidicaulis marinus</name>
    <dbReference type="NCBI Taxonomy" id="1333998"/>
    <lineage>
        <taxon>Bacteria</taxon>
        <taxon>Pseudomonadati</taxon>
        <taxon>Pseudomonadota</taxon>
        <taxon>Alphaproteobacteria</taxon>
        <taxon>Hyphomicrobiales</taxon>
        <taxon>Parvibaculaceae</taxon>
        <taxon>Tepidicaulis</taxon>
    </lineage>
</organism>
<evidence type="ECO:0000313" key="8">
    <source>
        <dbReference type="Proteomes" id="UP000028702"/>
    </source>
</evidence>
<dbReference type="GO" id="GO:0008270">
    <property type="term" value="F:zinc ion binding"/>
    <property type="evidence" value="ECO:0007669"/>
    <property type="project" value="UniProtKB-UniRule"/>
</dbReference>
<dbReference type="HAMAP" id="MF_01871">
    <property type="entry name" value="DabA"/>
    <property type="match status" value="1"/>
</dbReference>
<protein>
    <recommendedName>
        <fullName evidence="6">Probable inorganic carbon transporter subunit DabA</fullName>
    </recommendedName>
</protein>
<comment type="subcellular location">
    <subcellularLocation>
        <location evidence="6">Cell membrane</location>
        <topology evidence="6">Peripheral membrane protein</topology>
    </subcellularLocation>
</comment>
<dbReference type="Pfam" id="PF10070">
    <property type="entry name" value="DabA"/>
    <property type="match status" value="1"/>
</dbReference>
<keyword evidence="4 6" id="KW-0862">Zinc</keyword>
<accession>A0A081B8I3</accession>
<dbReference type="GO" id="GO:0005886">
    <property type="term" value="C:plasma membrane"/>
    <property type="evidence" value="ECO:0007669"/>
    <property type="project" value="UniProtKB-SubCell"/>
</dbReference>
<keyword evidence="8" id="KW-1185">Reference proteome</keyword>
<dbReference type="RefSeq" id="WP_045443400.1">
    <property type="nucleotide sequence ID" value="NZ_BBIO01000003.1"/>
</dbReference>
<proteinExistence type="inferred from homology"/>
<evidence type="ECO:0000256" key="5">
    <source>
        <dbReference type="ARBA" id="ARBA00023136"/>
    </source>
</evidence>
<feature type="binding site" evidence="6">
    <location>
        <position position="339"/>
    </location>
    <ligand>
        <name>Zn(2+)</name>
        <dbReference type="ChEBI" id="CHEBI:29105"/>
    </ligand>
</feature>
<dbReference type="InterPro" id="IPR018752">
    <property type="entry name" value="DabA"/>
</dbReference>
<comment type="cofactor">
    <cofactor evidence="6">
        <name>Zn(2+)</name>
        <dbReference type="ChEBI" id="CHEBI:29105"/>
    </cofactor>
</comment>
<dbReference type="eggNOG" id="COG3002">
    <property type="taxonomic scope" value="Bacteria"/>
</dbReference>
<comment type="subunit">
    <text evidence="6">Forms a complex with DabB.</text>
</comment>
<comment type="function">
    <text evidence="6">Part of an energy-coupled inorganic carbon pump.</text>
</comment>
<name>A0A081B8I3_9HYPH</name>
<sequence length="812" mass="87000">MTEIHSLPSKKALTALAADMGEAARAVPPLWPLSSSVAVNPFLGQADRGLAETGALLAKTAGIKVTMARSWYQAEIAKGAITDEDLEGALFASPHKNRPADIAALKRAARIEAPVPEALPTVATLAAHHAATDWPGLAAERIGAWAGAYFDEGQALWALPRKERAYASWRAAASHDLVPEILGLRGFAAHVADAPQRPLEAAARALATLQVSTAARPLYFQRLLMELGGWAQAARYRLWQAELEGGGDETLCDLLTIRLVWEEALYLHHQKQISPAWQEALAEYEKAPAATPDLIADEILQEAAERAGQRRLATQLLSGGRFAEQDETQVPLHAAFCIDVRSEVFRRALETAYPGARTSGFAGFFGLPAAHHALASDVEEKRLPVLLSPSLHSCAVGEKEKETDLRARLLARAARAWGRFKMAAVSSFAFVEATGPLYVGKLFRDGLGGGAAAKAPDPAPKFAPELDLAARAALGESVLRAMSMTKDFARLVLLAGHGASVRNNPHASALHCGACGGYAGDVNARLLASLLNDPLVRAELAQRGIVIPSQTLFLAALHDTTKDAVTLFDKDMPAAGHANEIALLRGALEKAGLLARAERAQRLPGAKTPGDVAARSCNWAEVRPEWGLAGCKALIAAPRTRTHGLDLSGEAFLHDYDWHADKEFSVLELIMTAPVVVASWISLQYYGSAVAPDVFGAGNKLLHNVTGGMGVLEGSSGPLRAGLPWQSIHDGEKLMHRPVRLSVCIEAPQEAMTEILARNGQVRALFDNKWLHLFAMDEEGRLAARYAGDLTWVEEPLPLQGEEGPVFLNAAE</sequence>
<dbReference type="PANTHER" id="PTHR38344:SF1">
    <property type="entry name" value="INORGANIC CARBON TRANSPORTER SUBUNIT DABA-RELATED"/>
    <property type="match status" value="1"/>
</dbReference>
<dbReference type="STRING" id="1333998.M2A_0850"/>
<keyword evidence="3 6" id="KW-0479">Metal-binding</keyword>
<keyword evidence="5 6" id="KW-0472">Membrane</keyword>
<feature type="binding site" evidence="6">
    <location>
        <position position="497"/>
    </location>
    <ligand>
        <name>Zn(2+)</name>
        <dbReference type="ChEBI" id="CHEBI:29105"/>
    </ligand>
</feature>
<comment type="similarity">
    <text evidence="6">Belongs to the inorganic carbon transporter (TC 9.A.2) DabA family.</text>
</comment>
<evidence type="ECO:0000256" key="2">
    <source>
        <dbReference type="ARBA" id="ARBA00022475"/>
    </source>
</evidence>
<evidence type="ECO:0000313" key="7">
    <source>
        <dbReference type="EMBL" id="GAK44351.1"/>
    </source>
</evidence>
<feature type="binding site" evidence="6">
    <location>
        <position position="512"/>
    </location>
    <ligand>
        <name>Zn(2+)</name>
        <dbReference type="ChEBI" id="CHEBI:29105"/>
    </ligand>
</feature>
<evidence type="ECO:0000256" key="4">
    <source>
        <dbReference type="ARBA" id="ARBA00022833"/>
    </source>
</evidence>
<comment type="caution">
    <text evidence="7">The sequence shown here is derived from an EMBL/GenBank/DDBJ whole genome shotgun (WGS) entry which is preliminary data.</text>
</comment>
<evidence type="ECO:0000256" key="6">
    <source>
        <dbReference type="HAMAP-Rule" id="MF_01871"/>
    </source>
</evidence>
<evidence type="ECO:0000256" key="3">
    <source>
        <dbReference type="ARBA" id="ARBA00022723"/>
    </source>
</evidence>
<keyword evidence="2 6" id="KW-1003">Cell membrane</keyword>